<dbReference type="AlphaFoldDB" id="A0A947G7X3"/>
<dbReference type="PIRSF" id="PIRSF002070">
    <property type="entry name" value="SSB"/>
    <property type="match status" value="1"/>
</dbReference>
<keyword evidence="2" id="KW-0233">DNA recombination</keyword>
<dbReference type="GO" id="GO:0003697">
    <property type="term" value="F:single-stranded DNA binding"/>
    <property type="evidence" value="ECO:0007669"/>
    <property type="project" value="UniProtKB-UniRule"/>
</dbReference>
<feature type="short sequence motif" description="Important for interaction with partner proteins" evidence="2">
    <location>
        <begin position="136"/>
        <end position="141"/>
    </location>
</feature>
<evidence type="ECO:0000256" key="3">
    <source>
        <dbReference type="PIRNR" id="PIRNR002070"/>
    </source>
</evidence>
<comment type="caution">
    <text evidence="2">Lacks conserved residue(s) required for the propagation of feature annotation.</text>
</comment>
<dbReference type="Pfam" id="PF00436">
    <property type="entry name" value="SSB"/>
    <property type="match status" value="1"/>
</dbReference>
<feature type="region of interest" description="Disordered" evidence="4">
    <location>
        <begin position="106"/>
        <end position="141"/>
    </location>
</feature>
<proteinExistence type="inferred from homology"/>
<gene>
    <name evidence="5" type="primary">ssb</name>
    <name evidence="5" type="ORF">KM312_04960</name>
</gene>
<dbReference type="PANTHER" id="PTHR10302">
    <property type="entry name" value="SINGLE-STRANDED DNA-BINDING PROTEIN"/>
    <property type="match status" value="1"/>
</dbReference>
<dbReference type="SUPFAM" id="SSF50249">
    <property type="entry name" value="Nucleic acid-binding proteins"/>
    <property type="match status" value="1"/>
</dbReference>
<comment type="subunit">
    <text evidence="2">Homotetramer.</text>
</comment>
<evidence type="ECO:0000256" key="1">
    <source>
        <dbReference type="ARBA" id="ARBA00023125"/>
    </source>
</evidence>
<comment type="caution">
    <text evidence="5">The sequence shown here is derived from an EMBL/GenBank/DDBJ whole genome shotgun (WGS) entry which is preliminary data.</text>
</comment>
<accession>A0A947G7X3</accession>
<dbReference type="HAMAP" id="MF_00984">
    <property type="entry name" value="SSB"/>
    <property type="match status" value="1"/>
</dbReference>
<dbReference type="Gene3D" id="2.40.50.140">
    <property type="entry name" value="Nucleic acid-binding proteins"/>
    <property type="match status" value="1"/>
</dbReference>
<keyword evidence="2" id="KW-0235">DNA replication</keyword>
<reference evidence="5" key="1">
    <citation type="journal article" date="2021" name="Microbiology">
        <title>Metagenomic Analysis of the Microbial Community in the Underground Coal Fire Area (Kemerovo Region, Russia) Revealed Predominance of Thermophilic Members of the Phyla Deinococcus-thermus, Aquificae, and Firmicutes.</title>
        <authorList>
            <person name="Kadnikov V."/>
            <person name="Mardanov A.V."/>
            <person name="Beletsky A.V."/>
            <person name="Karnachuk O.V."/>
            <person name="Ravin N.V."/>
        </authorList>
    </citation>
    <scope>NUCLEOTIDE SEQUENCE</scope>
    <source>
        <strain evidence="5">RBS10-49</strain>
    </source>
</reference>
<dbReference type="NCBIfam" id="TIGR00621">
    <property type="entry name" value="ssb"/>
    <property type="match status" value="1"/>
</dbReference>
<keyword evidence="1 2" id="KW-0238">DNA-binding</keyword>
<protein>
    <recommendedName>
        <fullName evidence="2 3">Single-stranded DNA-binding protein</fullName>
        <shortName evidence="2">SSB</shortName>
    </recommendedName>
</protein>
<evidence type="ECO:0000256" key="2">
    <source>
        <dbReference type="HAMAP-Rule" id="MF_00984"/>
    </source>
</evidence>
<name>A0A947G7X3_HYDSH</name>
<evidence type="ECO:0000313" key="6">
    <source>
        <dbReference type="Proteomes" id="UP000748108"/>
    </source>
</evidence>
<dbReference type="GO" id="GO:0009295">
    <property type="term" value="C:nucleoid"/>
    <property type="evidence" value="ECO:0007669"/>
    <property type="project" value="TreeGrafter"/>
</dbReference>
<evidence type="ECO:0000313" key="5">
    <source>
        <dbReference type="EMBL" id="MBT9281992.1"/>
    </source>
</evidence>
<sequence>MINRVVLVGRLTRDPDMNYTASGTPVTSFTVAVDRPFKNARGERDADFVRVVAWRKLGEVVAEYVQKGRLVAVEGSLRTRSFENNEGRRVYVTEVVADSVVFLERPPKNGGGKAAKAAEKAKEEPAEPVDAFAGVDEDLPF</sequence>
<dbReference type="PROSITE" id="PS50935">
    <property type="entry name" value="SSB"/>
    <property type="match status" value="1"/>
</dbReference>
<dbReference type="GO" id="GO:0006310">
    <property type="term" value="P:DNA recombination"/>
    <property type="evidence" value="ECO:0007669"/>
    <property type="project" value="UniProtKB-UniRule"/>
</dbReference>
<dbReference type="InterPro" id="IPR012340">
    <property type="entry name" value="NA-bd_OB-fold"/>
</dbReference>
<evidence type="ECO:0000256" key="4">
    <source>
        <dbReference type="SAM" id="MobiDB-lite"/>
    </source>
</evidence>
<dbReference type="InterPro" id="IPR000424">
    <property type="entry name" value="Primosome_PriB/ssb"/>
</dbReference>
<dbReference type="Proteomes" id="UP000748108">
    <property type="component" value="Unassembled WGS sequence"/>
</dbReference>
<keyword evidence="2" id="KW-0234">DNA repair</keyword>
<comment type="function">
    <text evidence="2">Plays an important role in DNA replication, recombination and repair. Binds to ssDNA and to an array of partner proteins to recruit them to their sites of action during DNA metabolism.</text>
</comment>
<dbReference type="PANTHER" id="PTHR10302:SF27">
    <property type="entry name" value="SINGLE-STRANDED DNA-BINDING PROTEIN"/>
    <property type="match status" value="1"/>
</dbReference>
<dbReference type="GO" id="GO:0006260">
    <property type="term" value="P:DNA replication"/>
    <property type="evidence" value="ECO:0007669"/>
    <property type="project" value="UniProtKB-UniRule"/>
</dbReference>
<feature type="compositionally biased region" description="Basic and acidic residues" evidence="4">
    <location>
        <begin position="116"/>
        <end position="125"/>
    </location>
</feature>
<dbReference type="InterPro" id="IPR011344">
    <property type="entry name" value="ssDNA-bd"/>
</dbReference>
<dbReference type="EMBL" id="JAHHQF010000047">
    <property type="protein sequence ID" value="MBT9281992.1"/>
    <property type="molecule type" value="Genomic_DNA"/>
</dbReference>
<dbReference type="CDD" id="cd04496">
    <property type="entry name" value="SSB_OBF"/>
    <property type="match status" value="1"/>
</dbReference>
<keyword evidence="2" id="KW-0227">DNA damage</keyword>
<dbReference type="GO" id="GO:0006281">
    <property type="term" value="P:DNA repair"/>
    <property type="evidence" value="ECO:0007669"/>
    <property type="project" value="UniProtKB-UniRule"/>
</dbReference>
<organism evidence="5 6">
    <name type="scientific">Hydrogenibacillus schlegelii</name>
    <name type="common">Bacillus schlegelii</name>
    <dbReference type="NCBI Taxonomy" id="1484"/>
    <lineage>
        <taxon>Bacteria</taxon>
        <taxon>Bacillati</taxon>
        <taxon>Bacillota</taxon>
        <taxon>Bacilli</taxon>
        <taxon>Bacillales</taxon>
        <taxon>Bacillales Family X. Incertae Sedis</taxon>
        <taxon>Hydrogenibacillus</taxon>
    </lineage>
</organism>